<evidence type="ECO:0000313" key="4">
    <source>
        <dbReference type="Proteomes" id="UP000310574"/>
    </source>
</evidence>
<feature type="transmembrane region" description="Helical" evidence="2">
    <location>
        <begin position="76"/>
        <end position="97"/>
    </location>
</feature>
<feature type="coiled-coil region" evidence="1">
    <location>
        <begin position="20"/>
        <end position="65"/>
    </location>
</feature>
<dbReference type="RefSeq" id="WP_136492827.1">
    <property type="nucleotide sequence ID" value="NZ_SSBS01000003.1"/>
</dbReference>
<evidence type="ECO:0000256" key="2">
    <source>
        <dbReference type="SAM" id="Phobius"/>
    </source>
</evidence>
<reference evidence="3 4" key="1">
    <citation type="submission" date="2019-04" db="EMBL/GenBank/DDBJ databases">
        <title>Draft genome sequence of Pseudomonas sp. M7D1 isolated from rhizosphere of plant the flowery desert.</title>
        <authorList>
            <person name="Poblete-Morales M."/>
            <person name="Plaza N."/>
            <person name="Corsini G."/>
            <person name="Silva E."/>
        </authorList>
    </citation>
    <scope>NUCLEOTIDE SEQUENCE [LARGE SCALE GENOMIC DNA]</scope>
    <source>
        <strain evidence="3 4">M7D1</strain>
    </source>
</reference>
<organism evidence="3 4">
    <name type="scientific">Pseudomonas atacamensis</name>
    <dbReference type="NCBI Taxonomy" id="2565368"/>
    <lineage>
        <taxon>Bacteria</taxon>
        <taxon>Pseudomonadati</taxon>
        <taxon>Pseudomonadota</taxon>
        <taxon>Gammaproteobacteria</taxon>
        <taxon>Pseudomonadales</taxon>
        <taxon>Pseudomonadaceae</taxon>
        <taxon>Pseudomonas</taxon>
    </lineage>
</organism>
<dbReference type="AlphaFoldDB" id="A0AAQ2DCJ1"/>
<keyword evidence="2" id="KW-0472">Membrane</keyword>
<keyword evidence="2" id="KW-1133">Transmembrane helix</keyword>
<accession>A0AAQ2DCJ1</accession>
<evidence type="ECO:0000256" key="1">
    <source>
        <dbReference type="SAM" id="Coils"/>
    </source>
</evidence>
<dbReference type="EMBL" id="SSBS01000003">
    <property type="protein sequence ID" value="THF32268.1"/>
    <property type="molecule type" value="Genomic_DNA"/>
</dbReference>
<gene>
    <name evidence="3" type="ORF">E5170_11445</name>
</gene>
<keyword evidence="2" id="KW-0812">Transmembrane</keyword>
<sequence length="515" mass="57231">MQKDNDYISLFLENEAAKMRVELLKENHGLRLELEALKSTSASLLAEVESKISNAEDKITEKAIDKTLTIIQQVKTWIGIAALLISAVFGLGVLFGYKNLTDTLTTSFENKVNRWMRFDDESGGRKALDELRTEAIINAYMIRLARNYSSASESLFPLNGPEEKRLLEVLQTPKTSYSDFSDALTIIIKNRGPFRPAFSEDDVGKKIAALLSTDGISPDKRGLVLERFRGDAALLPYSKSFLNDENQSIYVRMAAFENVKVFDSEMAVAFAEKNVGTIKPSLKGDLVLYLAKESGQYEPALRYVHDLIDQKPDYWQSSVVGLVSRLGETLPPTVNPGAYKLAELLIQIVELGGKIGISDERFGPRHIAMQLDGGESVLTKPGRLLNDSALIKAIISKQDASVEWLLKSTEFFQVSDQGVLLSTLIVKPGDKASIQTLNQSSLTNKTVLGDVWLRTQSVPGGKQLMATWRDKETGVVHMDQVTQVANVPDMDFRLSFDAKLMESLSYDYRSPTDLL</sequence>
<name>A0AAQ2DCJ1_9PSED</name>
<keyword evidence="1" id="KW-0175">Coiled coil</keyword>
<protein>
    <submittedName>
        <fullName evidence="3">Uncharacterized protein</fullName>
    </submittedName>
</protein>
<dbReference type="Proteomes" id="UP000310574">
    <property type="component" value="Unassembled WGS sequence"/>
</dbReference>
<comment type="caution">
    <text evidence="3">The sequence shown here is derived from an EMBL/GenBank/DDBJ whole genome shotgun (WGS) entry which is preliminary data.</text>
</comment>
<proteinExistence type="predicted"/>
<evidence type="ECO:0000313" key="3">
    <source>
        <dbReference type="EMBL" id="THF32268.1"/>
    </source>
</evidence>